<comment type="caution">
    <text evidence="3">The sequence shown here is derived from an EMBL/GenBank/DDBJ whole genome shotgun (WGS) entry which is preliminary data.</text>
</comment>
<proteinExistence type="predicted"/>
<dbReference type="InterPro" id="IPR031379">
    <property type="entry name" value="CLLAC"/>
</dbReference>
<dbReference type="SUPFAM" id="SSF51182">
    <property type="entry name" value="RmlC-like cupins"/>
    <property type="match status" value="1"/>
</dbReference>
<dbReference type="SMART" id="SM00835">
    <property type="entry name" value="Cupin_1"/>
    <property type="match status" value="1"/>
</dbReference>
<dbReference type="InterPro" id="IPR006045">
    <property type="entry name" value="Cupin_1"/>
</dbReference>
<feature type="transmembrane region" description="Helical" evidence="1">
    <location>
        <begin position="36"/>
        <end position="63"/>
    </location>
</feature>
<dbReference type="InterPro" id="IPR053297">
    <property type="entry name" value="Dynactin-associated"/>
</dbReference>
<evidence type="ECO:0000313" key="4">
    <source>
        <dbReference type="Proteomes" id="UP000593571"/>
    </source>
</evidence>
<dbReference type="PANTHER" id="PTHR35349:SF4">
    <property type="entry name" value="CUPIN TYPE-1 DOMAIN-CONTAINING PROTEIN"/>
    <property type="match status" value="1"/>
</dbReference>
<organism evidence="3 4">
    <name type="scientific">Rousettus aegyptiacus</name>
    <name type="common">Egyptian fruit bat</name>
    <name type="synonym">Pteropus aegyptiacus</name>
    <dbReference type="NCBI Taxonomy" id="9407"/>
    <lineage>
        <taxon>Eukaryota</taxon>
        <taxon>Metazoa</taxon>
        <taxon>Chordata</taxon>
        <taxon>Craniata</taxon>
        <taxon>Vertebrata</taxon>
        <taxon>Euteleostomi</taxon>
        <taxon>Mammalia</taxon>
        <taxon>Eutheria</taxon>
        <taxon>Laurasiatheria</taxon>
        <taxon>Chiroptera</taxon>
        <taxon>Yinpterochiroptera</taxon>
        <taxon>Pteropodoidea</taxon>
        <taxon>Pteropodidae</taxon>
        <taxon>Rousettinae</taxon>
        <taxon>Rousettus</taxon>
    </lineage>
</organism>
<dbReference type="PANTHER" id="PTHR35349">
    <property type="entry name" value="DYNACTIN-ASSOCIATED PROTEIN"/>
    <property type="match status" value="1"/>
</dbReference>
<evidence type="ECO:0000256" key="1">
    <source>
        <dbReference type="SAM" id="Phobius"/>
    </source>
</evidence>
<dbReference type="InterPro" id="IPR014710">
    <property type="entry name" value="RmlC-like_jellyroll"/>
</dbReference>
<reference evidence="3 4" key="1">
    <citation type="journal article" date="2020" name="Nature">
        <title>Six reference-quality genomes reveal evolution of bat adaptations.</title>
        <authorList>
            <person name="Jebb D."/>
            <person name="Huang Z."/>
            <person name="Pippel M."/>
            <person name="Hughes G.M."/>
            <person name="Lavrichenko K."/>
            <person name="Devanna P."/>
            <person name="Winkler S."/>
            <person name="Jermiin L.S."/>
            <person name="Skirmuntt E.C."/>
            <person name="Katzourakis A."/>
            <person name="Burkitt-Gray L."/>
            <person name="Ray D.A."/>
            <person name="Sullivan K.A.M."/>
            <person name="Roscito J.G."/>
            <person name="Kirilenko B.M."/>
            <person name="Davalos L.M."/>
            <person name="Corthals A.P."/>
            <person name="Power M.L."/>
            <person name="Jones G."/>
            <person name="Ransome R.D."/>
            <person name="Dechmann D.K.N."/>
            <person name="Locatelli A.G."/>
            <person name="Puechmaille S.J."/>
            <person name="Fedrigo O."/>
            <person name="Jarvis E.D."/>
            <person name="Hiller M."/>
            <person name="Vernes S.C."/>
            <person name="Myers E.W."/>
            <person name="Teeling E.C."/>
        </authorList>
    </citation>
    <scope>NUCLEOTIDE SEQUENCE [LARGE SCALE GENOMIC DNA]</scope>
    <source>
        <strain evidence="3">MRouAeg1</strain>
        <tissue evidence="3">Muscle</tissue>
    </source>
</reference>
<dbReference type="Gene3D" id="2.60.120.10">
    <property type="entry name" value="Jelly Rolls"/>
    <property type="match status" value="2"/>
</dbReference>
<evidence type="ECO:0000313" key="3">
    <source>
        <dbReference type="EMBL" id="KAF6422870.1"/>
    </source>
</evidence>
<dbReference type="InterPro" id="IPR011051">
    <property type="entry name" value="RmlC_Cupin_sf"/>
</dbReference>
<dbReference type="GO" id="GO:0005886">
    <property type="term" value="C:plasma membrane"/>
    <property type="evidence" value="ECO:0007669"/>
    <property type="project" value="TreeGrafter"/>
</dbReference>
<evidence type="ECO:0000259" key="2">
    <source>
        <dbReference type="SMART" id="SM00835"/>
    </source>
</evidence>
<accession>A0A7J8DID7</accession>
<gene>
    <name evidence="3" type="ORF">HJG63_008659</name>
</gene>
<keyword evidence="1" id="KW-0812">Transmembrane</keyword>
<feature type="domain" description="Cupin type-1" evidence="2">
    <location>
        <begin position="247"/>
        <end position="382"/>
    </location>
</feature>
<dbReference type="Pfam" id="PF00190">
    <property type="entry name" value="Cupin_1"/>
    <property type="match status" value="2"/>
</dbReference>
<sequence>MDNSAFEMHEGTRQHVSFVGKMNTISRMEEKRQRSLMSVFLVCLLACTITTAVGVLILSLVYINNTQLHPEPELQATTIPILQKAVDPKFRFLNHLPKSKGTAWIGVVDDGHVVTTYNVTAGQVIFFPKNTLHWIKNVGNEDCFFLLFFSTHDELQTLDVDDVFFSTPEDIASRSLKPEGGINFIRTFHEQKEDQGVNLPHNLAELVTNASYTQSPDNLVWRYFYDLKGSKEYRFPGGIIQLAQYWKNGSELSKNEKIFSTFLNQHQNALALSTLRIYNNGLRQPHFHFNANEMGYVISGCAKVGIINTQGTTEFDIHVGDVIFFPIGNQHYIKSACDEDLLFILAFSTGDQLQTLDMDDYLQATADHILAQLFFKKQSEFKKIPKFKEDQAINLP</sequence>
<protein>
    <recommendedName>
        <fullName evidence="2">Cupin type-1 domain-containing protein</fullName>
    </recommendedName>
</protein>
<dbReference type="Pfam" id="PF15675">
    <property type="entry name" value="CLLAC"/>
    <property type="match status" value="1"/>
</dbReference>
<dbReference type="Proteomes" id="UP000593571">
    <property type="component" value="Unassembled WGS sequence"/>
</dbReference>
<dbReference type="EMBL" id="JACASE010000012">
    <property type="protein sequence ID" value="KAF6422870.1"/>
    <property type="molecule type" value="Genomic_DNA"/>
</dbReference>
<keyword evidence="4" id="KW-1185">Reference proteome</keyword>
<keyword evidence="1" id="KW-1133">Transmembrane helix</keyword>
<name>A0A7J8DID7_ROUAE</name>
<dbReference type="AlphaFoldDB" id="A0A7J8DID7"/>
<keyword evidence="1" id="KW-0472">Membrane</keyword>
<dbReference type="GO" id="GO:0005794">
    <property type="term" value="C:Golgi apparatus"/>
    <property type="evidence" value="ECO:0007669"/>
    <property type="project" value="TreeGrafter"/>
</dbReference>